<dbReference type="InterPro" id="IPR003497">
    <property type="entry name" value="BRO_N_domain"/>
</dbReference>
<dbReference type="Pfam" id="PF26567">
    <property type="entry name" value="BstA_C"/>
    <property type="match status" value="1"/>
</dbReference>
<dbReference type="EMBL" id="QJJX01000005">
    <property type="protein sequence ID" value="PXX23586.1"/>
    <property type="molecule type" value="Genomic_DNA"/>
</dbReference>
<accession>A0A318I2J6</accession>
<sequence>MQLQIFKYQSDEERLFNEIRTIEQEDGSVLFGATDVARVLGYANPQKAVREHCREEGVNEIDTPTENQWGKVVIQKIKYITEGNVYRLIVRSKLPSAEKFEKWLFDEVVPSIRKHGYYGKIDRAVLPNFIERYKDNYHKLPRNYFSVISEMYARLYMELEKVGYSIPDKSENGTQMMPDISVGKGFAVFLKRNKSEFYNTAKTYRHTFPDGREVDANMYHIDALPMFIRYINEDWILNRATEYFKARDPIALDYLPKLLGVK</sequence>
<evidence type="ECO:0000313" key="3">
    <source>
        <dbReference type="Proteomes" id="UP000248314"/>
    </source>
</evidence>
<proteinExistence type="predicted"/>
<comment type="caution">
    <text evidence="2">The sequence shown here is derived from an EMBL/GenBank/DDBJ whole genome shotgun (WGS) entry which is preliminary data.</text>
</comment>
<gene>
    <name evidence="2" type="ORF">EJ73_00575</name>
</gene>
<evidence type="ECO:0000259" key="1">
    <source>
        <dbReference type="PROSITE" id="PS51750"/>
    </source>
</evidence>
<evidence type="ECO:0000313" key="2">
    <source>
        <dbReference type="EMBL" id="PXX23586.1"/>
    </source>
</evidence>
<feature type="domain" description="Bro-N" evidence="1">
    <location>
        <begin position="16"/>
        <end position="116"/>
    </location>
</feature>
<dbReference type="PROSITE" id="PS51750">
    <property type="entry name" value="BRO_N"/>
    <property type="match status" value="1"/>
</dbReference>
<dbReference type="AlphaFoldDB" id="A0A318I2J6"/>
<dbReference type="PANTHER" id="PTHR36180">
    <property type="entry name" value="DNA-BINDING PROTEIN-RELATED-RELATED"/>
    <property type="match status" value="1"/>
</dbReference>
<dbReference type="RefSeq" id="WP_084614394.1">
    <property type="nucleotide sequence ID" value="NZ_BAIZ01000025.1"/>
</dbReference>
<dbReference type="SMART" id="SM01040">
    <property type="entry name" value="Bro-N"/>
    <property type="match status" value="1"/>
</dbReference>
<dbReference type="Pfam" id="PF02498">
    <property type="entry name" value="Bro-N"/>
    <property type="match status" value="1"/>
</dbReference>
<dbReference type="Proteomes" id="UP000248314">
    <property type="component" value="Unassembled WGS sequence"/>
</dbReference>
<keyword evidence="3" id="KW-1185">Reference proteome</keyword>
<protein>
    <submittedName>
        <fullName evidence="2">BRO family protein</fullName>
    </submittedName>
</protein>
<organism evidence="2 3">
    <name type="scientific">Hoylesella shahii DSM 15611 = JCM 12083</name>
    <dbReference type="NCBI Taxonomy" id="1122991"/>
    <lineage>
        <taxon>Bacteria</taxon>
        <taxon>Pseudomonadati</taxon>
        <taxon>Bacteroidota</taxon>
        <taxon>Bacteroidia</taxon>
        <taxon>Bacteroidales</taxon>
        <taxon>Prevotellaceae</taxon>
        <taxon>Hoylesella</taxon>
    </lineage>
</organism>
<name>A0A318I2J6_9BACT</name>
<dbReference type="InterPro" id="IPR058744">
    <property type="entry name" value="BstA-like_C"/>
</dbReference>
<dbReference type="STRING" id="1122991.GCA_000613445_01360"/>
<reference evidence="2 3" key="1">
    <citation type="submission" date="2018-05" db="EMBL/GenBank/DDBJ databases">
        <title>Genomic Encyclopedia of Type Strains, Phase I: the one thousand microbial genomes (KMG-I) project.</title>
        <authorList>
            <person name="Kyrpides N."/>
        </authorList>
    </citation>
    <scope>NUCLEOTIDE SEQUENCE [LARGE SCALE GENOMIC DNA]</scope>
    <source>
        <strain evidence="2 3">DSM 15611</strain>
    </source>
</reference>
<dbReference type="PANTHER" id="PTHR36180:SF2">
    <property type="entry name" value="BRO FAMILY PROTEIN"/>
    <property type="match status" value="1"/>
</dbReference>
<dbReference type="OrthoDB" id="1078540at2"/>